<evidence type="ECO:0000256" key="5">
    <source>
        <dbReference type="ARBA" id="ARBA00023136"/>
    </source>
</evidence>
<keyword evidence="8" id="KW-1185">Reference proteome</keyword>
<keyword evidence="5 6" id="KW-0472">Membrane</keyword>
<evidence type="ECO:0000256" key="4">
    <source>
        <dbReference type="ARBA" id="ARBA00022989"/>
    </source>
</evidence>
<feature type="transmembrane region" description="Helical" evidence="6">
    <location>
        <begin position="242"/>
        <end position="265"/>
    </location>
</feature>
<feature type="transmembrane region" description="Helical" evidence="6">
    <location>
        <begin position="205"/>
        <end position="226"/>
    </location>
</feature>
<feature type="transmembrane region" description="Helical" evidence="6">
    <location>
        <begin position="286"/>
        <end position="310"/>
    </location>
</feature>
<accession>A0A9X2AW95</accession>
<dbReference type="Pfam" id="PF13440">
    <property type="entry name" value="Polysacc_synt_3"/>
    <property type="match status" value="1"/>
</dbReference>
<evidence type="ECO:0000313" key="8">
    <source>
        <dbReference type="Proteomes" id="UP001139488"/>
    </source>
</evidence>
<dbReference type="PANTHER" id="PTHR30250:SF11">
    <property type="entry name" value="O-ANTIGEN TRANSPORTER-RELATED"/>
    <property type="match status" value="1"/>
</dbReference>
<evidence type="ECO:0000256" key="3">
    <source>
        <dbReference type="ARBA" id="ARBA00022692"/>
    </source>
</evidence>
<feature type="transmembrane region" description="Helical" evidence="6">
    <location>
        <begin position="316"/>
        <end position="333"/>
    </location>
</feature>
<feature type="transmembrane region" description="Helical" evidence="6">
    <location>
        <begin position="113"/>
        <end position="136"/>
    </location>
</feature>
<evidence type="ECO:0000313" key="7">
    <source>
        <dbReference type="EMBL" id="MCJ2377679.1"/>
    </source>
</evidence>
<dbReference type="AlphaFoldDB" id="A0A9X2AW95"/>
<evidence type="ECO:0000256" key="1">
    <source>
        <dbReference type="ARBA" id="ARBA00004651"/>
    </source>
</evidence>
<evidence type="ECO:0000256" key="6">
    <source>
        <dbReference type="SAM" id="Phobius"/>
    </source>
</evidence>
<comment type="caution">
    <text evidence="7">The sequence shown here is derived from an EMBL/GenBank/DDBJ whole genome shotgun (WGS) entry which is preliminary data.</text>
</comment>
<name>A0A9X2AW95_9VIBR</name>
<comment type="subcellular location">
    <subcellularLocation>
        <location evidence="1">Cell membrane</location>
        <topology evidence="1">Multi-pass membrane protein</topology>
    </subcellularLocation>
</comment>
<feature type="transmembrane region" description="Helical" evidence="6">
    <location>
        <begin position="43"/>
        <end position="63"/>
    </location>
</feature>
<dbReference type="GO" id="GO:0005886">
    <property type="term" value="C:plasma membrane"/>
    <property type="evidence" value="ECO:0007669"/>
    <property type="project" value="UniProtKB-SubCell"/>
</dbReference>
<evidence type="ECO:0000256" key="2">
    <source>
        <dbReference type="ARBA" id="ARBA00022475"/>
    </source>
</evidence>
<dbReference type="InterPro" id="IPR050833">
    <property type="entry name" value="Poly_Biosynth_Transport"/>
</dbReference>
<feature type="transmembrane region" description="Helical" evidence="6">
    <location>
        <begin position="377"/>
        <end position="399"/>
    </location>
</feature>
<feature type="transmembrane region" description="Helical" evidence="6">
    <location>
        <begin position="411"/>
        <end position="429"/>
    </location>
</feature>
<feature type="transmembrane region" description="Helical" evidence="6">
    <location>
        <begin position="7"/>
        <end position="28"/>
    </location>
</feature>
<feature type="transmembrane region" description="Helical" evidence="6">
    <location>
        <begin position="84"/>
        <end position="107"/>
    </location>
</feature>
<gene>
    <name evidence="7" type="ORF">LNL84_12650</name>
</gene>
<keyword evidence="4 6" id="KW-1133">Transmembrane helix</keyword>
<proteinExistence type="predicted"/>
<sequence>MKALPQSVYYAIGIIMMKGVSLLMIPYITRKLSLAEYGSLESLVLLADIGTILFSFGLVDAMYRYVGTTEGSEKKRLISNCFTLSFLFSVFGALLLAVSMTQLIAFLPVKFEPYQLILLAIPILIDGLISIPLTLMRMQAMAKKFCQLNVAKALIQALITFVTLELGFGIDGVIVAATVSSVLLALALIRYQWDQMGSFGYLKDSAMLLKFCIPVLIGSTSVYMITGLDRWLLAQYVGVEQLAIYAIAVKFALLLALVLQPYALWWFPNRMATLQQNDGEKKCADLALLGVNAGIVIALGMALTVPSLLMLLLPESYHAAGGITVALLAINAVKNAGDYMNLGCFSGNSSQSQMWIHIGCAAFAVAGYFWFVPQYGLWGVVAILGSVYLLRLMLLYVVSQSIQPLNYAHRTWILSILTSVSAWYLHAWVSQPLSPILTLINGLLFGIATIILLIALRVIPVHDFIFSKVKSLKKQYVRTS</sequence>
<organism evidence="7 8">
    <name type="scientific">Vibrio gelatinilyticus</name>
    <dbReference type="NCBI Taxonomy" id="2893468"/>
    <lineage>
        <taxon>Bacteria</taxon>
        <taxon>Pseudomonadati</taxon>
        <taxon>Pseudomonadota</taxon>
        <taxon>Gammaproteobacteria</taxon>
        <taxon>Vibrionales</taxon>
        <taxon>Vibrionaceae</taxon>
        <taxon>Vibrio</taxon>
    </lineage>
</organism>
<dbReference type="Proteomes" id="UP001139488">
    <property type="component" value="Unassembled WGS sequence"/>
</dbReference>
<feature type="transmembrane region" description="Helical" evidence="6">
    <location>
        <begin position="148"/>
        <end position="168"/>
    </location>
</feature>
<protein>
    <submittedName>
        <fullName evidence="7">Oligosaccharide flippase family protein</fullName>
    </submittedName>
</protein>
<keyword evidence="3 6" id="KW-0812">Transmembrane</keyword>
<dbReference type="EMBL" id="JAJNNZ010000009">
    <property type="protein sequence ID" value="MCJ2377679.1"/>
    <property type="molecule type" value="Genomic_DNA"/>
</dbReference>
<dbReference type="PANTHER" id="PTHR30250">
    <property type="entry name" value="PST FAMILY PREDICTED COLANIC ACID TRANSPORTER"/>
    <property type="match status" value="1"/>
</dbReference>
<feature type="transmembrane region" description="Helical" evidence="6">
    <location>
        <begin position="354"/>
        <end position="371"/>
    </location>
</feature>
<reference evidence="7" key="1">
    <citation type="submission" date="2021-11" db="EMBL/GenBank/DDBJ databases">
        <title>Vibrio ZSDE26 sp. nov. and Vibrio ZSDZ34 sp. nov., isolated from coastal seawater in Qingdao.</title>
        <authorList>
            <person name="Zhang P."/>
        </authorList>
    </citation>
    <scope>NUCLEOTIDE SEQUENCE</scope>
    <source>
        <strain evidence="7">ZSDZ34</strain>
    </source>
</reference>
<keyword evidence="2" id="KW-1003">Cell membrane</keyword>
<dbReference type="RefSeq" id="WP_244357899.1">
    <property type="nucleotide sequence ID" value="NZ_JAJNNZ010000009.1"/>
</dbReference>
<feature type="transmembrane region" description="Helical" evidence="6">
    <location>
        <begin position="174"/>
        <end position="193"/>
    </location>
</feature>
<feature type="transmembrane region" description="Helical" evidence="6">
    <location>
        <begin position="435"/>
        <end position="459"/>
    </location>
</feature>